<dbReference type="GO" id="GO:0000976">
    <property type="term" value="F:transcription cis-regulatory region binding"/>
    <property type="evidence" value="ECO:0007669"/>
    <property type="project" value="TreeGrafter"/>
</dbReference>
<keyword evidence="4" id="KW-0805">Transcription regulation</keyword>
<gene>
    <name evidence="12" type="ORF">H8730_03440</name>
</gene>
<dbReference type="SUPFAM" id="SSF52172">
    <property type="entry name" value="CheY-like"/>
    <property type="match status" value="1"/>
</dbReference>
<evidence type="ECO:0000256" key="4">
    <source>
        <dbReference type="ARBA" id="ARBA00023015"/>
    </source>
</evidence>
<evidence type="ECO:0000256" key="7">
    <source>
        <dbReference type="ARBA" id="ARBA00024867"/>
    </source>
</evidence>
<dbReference type="GO" id="GO:0005829">
    <property type="term" value="C:cytosol"/>
    <property type="evidence" value="ECO:0007669"/>
    <property type="project" value="TreeGrafter"/>
</dbReference>
<name>A0A926DRS0_9FIRM</name>
<feature type="modified residue" description="4-aspartylphosphate" evidence="8">
    <location>
        <position position="52"/>
    </location>
</feature>
<evidence type="ECO:0000313" key="12">
    <source>
        <dbReference type="EMBL" id="MBC8542602.1"/>
    </source>
</evidence>
<evidence type="ECO:0000259" key="10">
    <source>
        <dbReference type="PROSITE" id="PS50110"/>
    </source>
</evidence>
<dbReference type="RefSeq" id="WP_177718737.1">
    <property type="nucleotide sequence ID" value="NZ_JACRSQ010000003.1"/>
</dbReference>
<dbReference type="Gene3D" id="1.10.10.10">
    <property type="entry name" value="Winged helix-like DNA-binding domain superfamily/Winged helix DNA-binding domain"/>
    <property type="match status" value="1"/>
</dbReference>
<dbReference type="PROSITE" id="PS50110">
    <property type="entry name" value="RESPONSE_REGULATORY"/>
    <property type="match status" value="1"/>
</dbReference>
<dbReference type="CDD" id="cd00383">
    <property type="entry name" value="trans_reg_C"/>
    <property type="match status" value="1"/>
</dbReference>
<comment type="caution">
    <text evidence="12">The sequence shown here is derived from an EMBL/GenBank/DDBJ whole genome shotgun (WGS) entry which is preliminary data.</text>
</comment>
<evidence type="ECO:0000256" key="5">
    <source>
        <dbReference type="ARBA" id="ARBA00023125"/>
    </source>
</evidence>
<dbReference type="InterPro" id="IPR001867">
    <property type="entry name" value="OmpR/PhoB-type_DNA-bd"/>
</dbReference>
<evidence type="ECO:0000256" key="2">
    <source>
        <dbReference type="ARBA" id="ARBA00022553"/>
    </source>
</evidence>
<keyword evidence="3" id="KW-0902">Two-component regulatory system</keyword>
<feature type="DNA-binding region" description="OmpR/PhoB-type" evidence="9">
    <location>
        <begin position="123"/>
        <end position="221"/>
    </location>
</feature>
<dbReference type="InterPro" id="IPR001789">
    <property type="entry name" value="Sig_transdc_resp-reg_receiver"/>
</dbReference>
<dbReference type="PANTHER" id="PTHR48111">
    <property type="entry name" value="REGULATOR OF RPOS"/>
    <property type="match status" value="1"/>
</dbReference>
<reference evidence="12" key="1">
    <citation type="submission" date="2020-08" db="EMBL/GenBank/DDBJ databases">
        <title>Genome public.</title>
        <authorList>
            <person name="Liu C."/>
            <person name="Sun Q."/>
        </authorList>
    </citation>
    <scope>NUCLEOTIDE SEQUENCE</scope>
    <source>
        <strain evidence="12">NSJ-32</strain>
    </source>
</reference>
<proteinExistence type="predicted"/>
<evidence type="ECO:0000256" key="1">
    <source>
        <dbReference type="ARBA" id="ARBA00018672"/>
    </source>
</evidence>
<accession>A0A926DRS0</accession>
<dbReference type="CDD" id="cd17574">
    <property type="entry name" value="REC_OmpR"/>
    <property type="match status" value="1"/>
</dbReference>
<dbReference type="AlphaFoldDB" id="A0A926DRS0"/>
<dbReference type="GO" id="GO:0006355">
    <property type="term" value="P:regulation of DNA-templated transcription"/>
    <property type="evidence" value="ECO:0007669"/>
    <property type="project" value="InterPro"/>
</dbReference>
<dbReference type="InterPro" id="IPR039420">
    <property type="entry name" value="WalR-like"/>
</dbReference>
<feature type="domain" description="Response regulatory" evidence="10">
    <location>
        <begin position="3"/>
        <end position="116"/>
    </location>
</feature>
<dbReference type="SMART" id="SM00862">
    <property type="entry name" value="Trans_reg_C"/>
    <property type="match status" value="1"/>
</dbReference>
<dbReference type="Proteomes" id="UP000657006">
    <property type="component" value="Unassembled WGS sequence"/>
</dbReference>
<evidence type="ECO:0000256" key="8">
    <source>
        <dbReference type="PROSITE-ProRule" id="PRU00169"/>
    </source>
</evidence>
<evidence type="ECO:0000259" key="11">
    <source>
        <dbReference type="PROSITE" id="PS51755"/>
    </source>
</evidence>
<dbReference type="InterPro" id="IPR011006">
    <property type="entry name" value="CheY-like_superfamily"/>
</dbReference>
<dbReference type="Gene3D" id="6.10.250.690">
    <property type="match status" value="1"/>
</dbReference>
<keyword evidence="13" id="KW-1185">Reference proteome</keyword>
<comment type="function">
    <text evidence="7">May play the central regulatory role in sporulation. It may be an element of the effector pathway responsible for the activation of sporulation genes in response to nutritional stress. Spo0A may act in concert with spo0H (a sigma factor) to control the expression of some genes that are critical to the sporulation process.</text>
</comment>
<dbReference type="SMART" id="SM00448">
    <property type="entry name" value="REC"/>
    <property type="match status" value="1"/>
</dbReference>
<dbReference type="Pfam" id="PF00072">
    <property type="entry name" value="Response_reg"/>
    <property type="match status" value="1"/>
</dbReference>
<keyword evidence="2 8" id="KW-0597">Phosphoprotein</keyword>
<dbReference type="GO" id="GO:0000156">
    <property type="term" value="F:phosphorelay response regulator activity"/>
    <property type="evidence" value="ECO:0007669"/>
    <property type="project" value="TreeGrafter"/>
</dbReference>
<keyword evidence="6" id="KW-0804">Transcription</keyword>
<evidence type="ECO:0000313" key="13">
    <source>
        <dbReference type="Proteomes" id="UP000657006"/>
    </source>
</evidence>
<dbReference type="PROSITE" id="PS51755">
    <property type="entry name" value="OMPR_PHOB"/>
    <property type="match status" value="1"/>
</dbReference>
<keyword evidence="5 9" id="KW-0238">DNA-binding</keyword>
<evidence type="ECO:0000256" key="3">
    <source>
        <dbReference type="ARBA" id="ARBA00023012"/>
    </source>
</evidence>
<dbReference type="Pfam" id="PF00486">
    <property type="entry name" value="Trans_reg_C"/>
    <property type="match status" value="1"/>
</dbReference>
<dbReference type="Gene3D" id="3.40.50.2300">
    <property type="match status" value="1"/>
</dbReference>
<dbReference type="EMBL" id="JACRSQ010000003">
    <property type="protein sequence ID" value="MBC8542602.1"/>
    <property type="molecule type" value="Genomic_DNA"/>
</dbReference>
<dbReference type="PANTHER" id="PTHR48111:SF1">
    <property type="entry name" value="TWO-COMPONENT RESPONSE REGULATOR ORR33"/>
    <property type="match status" value="1"/>
</dbReference>
<feature type="domain" description="OmpR/PhoB-type" evidence="11">
    <location>
        <begin position="123"/>
        <end position="221"/>
    </location>
</feature>
<evidence type="ECO:0000256" key="6">
    <source>
        <dbReference type="ARBA" id="ARBA00023163"/>
    </source>
</evidence>
<evidence type="ECO:0000256" key="9">
    <source>
        <dbReference type="PROSITE-ProRule" id="PRU01091"/>
    </source>
</evidence>
<dbReference type="GO" id="GO:0032993">
    <property type="term" value="C:protein-DNA complex"/>
    <property type="evidence" value="ECO:0007669"/>
    <property type="project" value="TreeGrafter"/>
</dbReference>
<dbReference type="InterPro" id="IPR036388">
    <property type="entry name" value="WH-like_DNA-bd_sf"/>
</dbReference>
<organism evidence="12 13">
    <name type="scientific">Bianquea renquensis</name>
    <dbReference type="NCBI Taxonomy" id="2763661"/>
    <lineage>
        <taxon>Bacteria</taxon>
        <taxon>Bacillati</taxon>
        <taxon>Bacillota</taxon>
        <taxon>Clostridia</taxon>
        <taxon>Eubacteriales</taxon>
        <taxon>Bianqueaceae</taxon>
        <taxon>Bianquea</taxon>
    </lineage>
</organism>
<sequence length="222" mass="25179">MSTILLVEDNPHIMKINAEVLSLHGYEVLRAGTAAEAREQLRWHPANLIVLDIMLPDGNGIELCRELKGRYHIPILFLTALGENQDVVEGLRAGGDDYLPKPYDLEVLIARIEARLRSDANSRRYVCYGDLKLDAVSFIGYVNGRDILLTQKEFTVLLLLAQNAEHKVSQAELMREVWGSESEMEKRALWTLISRLRKKLHSEDSRLEISSLRGGGYLLEQL</sequence>
<protein>
    <recommendedName>
        <fullName evidence="1">Stage 0 sporulation protein A homolog</fullName>
    </recommendedName>
</protein>